<reference evidence="2 3" key="1">
    <citation type="journal article" date="2018" name="PLoS Genet.">
        <title>Population sequencing reveals clonal diversity and ancestral inbreeding in the grapevine cultivar Chardonnay.</title>
        <authorList>
            <person name="Roach M.J."/>
            <person name="Johnson D.L."/>
            <person name="Bohlmann J."/>
            <person name="van Vuuren H.J."/>
            <person name="Jones S.J."/>
            <person name="Pretorius I.S."/>
            <person name="Schmidt S.A."/>
            <person name="Borneman A.R."/>
        </authorList>
    </citation>
    <scope>NUCLEOTIDE SEQUENCE [LARGE SCALE GENOMIC DNA]</scope>
    <source>
        <strain evidence="3">cv. Chardonnay</strain>
        <tissue evidence="2">Leaf</tissue>
    </source>
</reference>
<evidence type="ECO:0000313" key="3">
    <source>
        <dbReference type="Proteomes" id="UP000288805"/>
    </source>
</evidence>
<proteinExistence type="predicted"/>
<gene>
    <name evidence="2" type="ORF">CK203_026559</name>
</gene>
<evidence type="ECO:0000256" key="1">
    <source>
        <dbReference type="SAM" id="MobiDB-lite"/>
    </source>
</evidence>
<dbReference type="EMBL" id="QGNW01000079">
    <property type="protein sequence ID" value="RVX00866.1"/>
    <property type="molecule type" value="Genomic_DNA"/>
</dbReference>
<dbReference type="Proteomes" id="UP000288805">
    <property type="component" value="Unassembled WGS sequence"/>
</dbReference>
<protein>
    <submittedName>
        <fullName evidence="2">Uncharacterized protein</fullName>
    </submittedName>
</protein>
<dbReference type="AlphaFoldDB" id="A0A438IW48"/>
<accession>A0A438IW48</accession>
<dbReference type="Gene3D" id="3.10.10.10">
    <property type="entry name" value="HIV Type 1 Reverse Transcriptase, subunit A, domain 1"/>
    <property type="match status" value="1"/>
</dbReference>
<evidence type="ECO:0000313" key="2">
    <source>
        <dbReference type="EMBL" id="RVX00866.1"/>
    </source>
</evidence>
<name>A0A438IW48_VITVI</name>
<feature type="region of interest" description="Disordered" evidence="1">
    <location>
        <begin position="1"/>
        <end position="22"/>
    </location>
</feature>
<sequence length="96" mass="10969">MLGIHPSIASHRPNIMPSSRPVHQKVRHFHPNKQRIIQSEVDKSLTTRFIKEVEYPDWLANMIMDPHFLCPEIRLPIGKVPLKGNTLLSPTEVSIG</sequence>
<comment type="caution">
    <text evidence="2">The sequence shown here is derived from an EMBL/GenBank/DDBJ whole genome shotgun (WGS) entry which is preliminary data.</text>
</comment>
<organism evidence="2 3">
    <name type="scientific">Vitis vinifera</name>
    <name type="common">Grape</name>
    <dbReference type="NCBI Taxonomy" id="29760"/>
    <lineage>
        <taxon>Eukaryota</taxon>
        <taxon>Viridiplantae</taxon>
        <taxon>Streptophyta</taxon>
        <taxon>Embryophyta</taxon>
        <taxon>Tracheophyta</taxon>
        <taxon>Spermatophyta</taxon>
        <taxon>Magnoliopsida</taxon>
        <taxon>eudicotyledons</taxon>
        <taxon>Gunneridae</taxon>
        <taxon>Pentapetalae</taxon>
        <taxon>rosids</taxon>
        <taxon>Vitales</taxon>
        <taxon>Vitaceae</taxon>
        <taxon>Viteae</taxon>
        <taxon>Vitis</taxon>
    </lineage>
</organism>